<dbReference type="InterPro" id="IPR016181">
    <property type="entry name" value="Acyl_CoA_acyltransferase"/>
</dbReference>
<sequence>MALRLLVAHTPEERDAARQVEARVFLQAFDNTPELMEQEYGPYDARSRFVVVMDEASGSALGTARLIVADTNPVKTLVDVAGEPWHLPVAGSLEASGLTPPTVWDVATLAVDPRYRAGAAGAEVSLALCHGIWRYARNCDVPGLVTILDDRVHRLVRAMGLPWYPMAGATSRPYLGSPASTPCVFVVRTAQDEVRSARPDLVPALDHGEFRSIRVDPADLLPTRGTVVRPTIPAAEPDRSLPPRRDTTGWRPPASRREKLIAPPGGLNG</sequence>
<reference evidence="2" key="1">
    <citation type="submission" date="2020-02" db="EMBL/GenBank/DDBJ databases">
        <authorList>
            <person name="Meier V. D."/>
        </authorList>
    </citation>
    <scope>NUCLEOTIDE SEQUENCE</scope>
    <source>
        <strain evidence="2">AVDCRST_MAG57</strain>
    </source>
</reference>
<dbReference type="EMBL" id="CADCTI010000060">
    <property type="protein sequence ID" value="CAA9222131.1"/>
    <property type="molecule type" value="Genomic_DNA"/>
</dbReference>
<dbReference type="AlphaFoldDB" id="A0A6J4HH22"/>
<dbReference type="Gene3D" id="3.40.630.30">
    <property type="match status" value="1"/>
</dbReference>
<feature type="compositionally biased region" description="Basic and acidic residues" evidence="1">
    <location>
        <begin position="236"/>
        <end position="248"/>
    </location>
</feature>
<gene>
    <name evidence="2" type="ORF">AVDCRST_MAG57-635</name>
</gene>
<proteinExistence type="predicted"/>
<evidence type="ECO:0008006" key="3">
    <source>
        <dbReference type="Google" id="ProtNLM"/>
    </source>
</evidence>
<feature type="region of interest" description="Disordered" evidence="1">
    <location>
        <begin position="229"/>
        <end position="269"/>
    </location>
</feature>
<evidence type="ECO:0000256" key="1">
    <source>
        <dbReference type="SAM" id="MobiDB-lite"/>
    </source>
</evidence>
<name>A0A6J4HH22_9ACTN</name>
<dbReference type="SUPFAM" id="SSF55729">
    <property type="entry name" value="Acyl-CoA N-acyltransferases (Nat)"/>
    <property type="match status" value="1"/>
</dbReference>
<protein>
    <recommendedName>
        <fullName evidence="3">N-acetyltransferase domain-containing protein</fullName>
    </recommendedName>
</protein>
<organism evidence="2">
    <name type="scientific">uncultured Blastococcus sp</name>
    <dbReference type="NCBI Taxonomy" id="217144"/>
    <lineage>
        <taxon>Bacteria</taxon>
        <taxon>Bacillati</taxon>
        <taxon>Actinomycetota</taxon>
        <taxon>Actinomycetes</taxon>
        <taxon>Geodermatophilales</taxon>
        <taxon>Geodermatophilaceae</taxon>
        <taxon>Blastococcus</taxon>
        <taxon>environmental samples</taxon>
    </lineage>
</organism>
<evidence type="ECO:0000313" key="2">
    <source>
        <dbReference type="EMBL" id="CAA9222131.1"/>
    </source>
</evidence>
<accession>A0A6J4HH22</accession>